<protein>
    <submittedName>
        <fullName evidence="1">Uncharacterized protein</fullName>
    </submittedName>
</protein>
<keyword evidence="2" id="KW-1185">Reference proteome</keyword>
<dbReference type="Proteomes" id="UP000093267">
    <property type="component" value="Chromosome"/>
</dbReference>
<evidence type="ECO:0000313" key="2">
    <source>
        <dbReference type="Proteomes" id="UP000093267"/>
    </source>
</evidence>
<evidence type="ECO:0000313" key="1">
    <source>
        <dbReference type="EMBL" id="ANZ65997.1"/>
    </source>
</evidence>
<dbReference type="STRING" id="240427.AYR62_01140"/>
<dbReference type="RefSeq" id="WP_056987153.1">
    <property type="nucleotide sequence ID" value="NZ_CP014912.1"/>
</dbReference>
<name>A0A1B2IVC7_9LACO</name>
<proteinExistence type="predicted"/>
<accession>A0A1B2IVC7</accession>
<dbReference type="OrthoDB" id="2287635at2"/>
<gene>
    <name evidence="1" type="ORF">AYR63_01800</name>
</gene>
<organism evidence="1 2">
    <name type="scientific">Secundilactobacillus paracollinoides</name>
    <dbReference type="NCBI Taxonomy" id="240427"/>
    <lineage>
        <taxon>Bacteria</taxon>
        <taxon>Bacillati</taxon>
        <taxon>Bacillota</taxon>
        <taxon>Bacilli</taxon>
        <taxon>Lactobacillales</taxon>
        <taxon>Lactobacillaceae</taxon>
        <taxon>Secundilactobacillus</taxon>
    </lineage>
</organism>
<dbReference type="EMBL" id="CP014924">
    <property type="protein sequence ID" value="ANZ65997.1"/>
    <property type="molecule type" value="Genomic_DNA"/>
</dbReference>
<reference evidence="1 2" key="1">
    <citation type="submission" date="2016-03" db="EMBL/GenBank/DDBJ databases">
        <title>Pediococcus and Lactobacillus from brewery environment - whole genome sequencing and assembly.</title>
        <authorList>
            <person name="Behr J."/>
            <person name="Geissler A.J."/>
            <person name="Vogel R.F."/>
        </authorList>
    </citation>
    <scope>NUCLEOTIDE SEQUENCE [LARGE SCALE GENOMIC DNA]</scope>
    <source>
        <strain evidence="1 2">TMW 1.1995</strain>
    </source>
</reference>
<sequence length="249" mass="28491">MPMPFPCPLTLKGLTPTAQKQVRQQGYLDIARITLDQITDKRIDCQTIDFQNVSALININDPREPYRTAVVTLDNNIYALRPSINQLLHQLSDVFPEDYVHLKHDVCPVLGIHKLAPYICGDFWLLPMTELDGHNRSWLRWLHDDHDLAFDNQTMTVAHWRGVPQLWPLSQKRFDKRRHHGSLVARYHLALVSQLVPAGEPEDQLDVAALTQTMTARQIAQLNRKYGLAVDPATAVRALQVDRKDRLSA</sequence>
<dbReference type="AlphaFoldDB" id="A0A1B2IVC7"/>